<name>A0ABZ2ZUH5_9MICC</name>
<evidence type="ECO:0000256" key="2">
    <source>
        <dbReference type="SAM" id="MobiDB-lite"/>
    </source>
</evidence>
<evidence type="ECO:0000313" key="3">
    <source>
        <dbReference type="EMBL" id="WZP15838.1"/>
    </source>
</evidence>
<evidence type="ECO:0000313" key="4">
    <source>
        <dbReference type="Proteomes" id="UP001448858"/>
    </source>
</evidence>
<evidence type="ECO:0000256" key="1">
    <source>
        <dbReference type="ARBA" id="ARBA00008645"/>
    </source>
</evidence>
<feature type="region of interest" description="Disordered" evidence="2">
    <location>
        <begin position="377"/>
        <end position="399"/>
    </location>
</feature>
<reference evidence="3 4" key="1">
    <citation type="submission" date="2024-04" db="EMBL/GenBank/DDBJ databases">
        <title>Arthrobacter sp. from Plains bison fecal sample.</title>
        <authorList>
            <person name="Ruzzini A."/>
        </authorList>
    </citation>
    <scope>NUCLEOTIDE SEQUENCE [LARGE SCALE GENOMIC DNA]</scope>
    <source>
        <strain evidence="3 4">EINP1</strain>
    </source>
</reference>
<dbReference type="SUPFAM" id="SSF53474">
    <property type="entry name" value="alpha/beta-Hydrolases"/>
    <property type="match status" value="1"/>
</dbReference>
<dbReference type="InterPro" id="IPR050261">
    <property type="entry name" value="FrsA_esterase"/>
</dbReference>
<accession>A0ABZ2ZUH5</accession>
<proteinExistence type="inferred from homology"/>
<dbReference type="PANTHER" id="PTHR22946">
    <property type="entry name" value="DIENELACTONE HYDROLASE DOMAIN-CONTAINING PROTEIN-RELATED"/>
    <property type="match status" value="1"/>
</dbReference>
<sequence length="399" mass="42408">METPVSAIGGFEDWPGFIRSSPGYTGHSPASNKLAGLLGVPALSRSAPETSVQSVRVVDGVRITELRWQLPYGPPTTGYLAAPTRARGTLPGLLWLHCHAGNKWLGCERILDLGPETQPEASTLQETLYSGQAPANALAKAGFAVLTHDAFSWGSRRFVLDPTPQRTARALEARRAAWAAEGTIPTEAMTYDAAAADHENTVAKAAGMLGTSYAGMVAFEDLTALAILRSMPRVNPARIGTGGFSGGGGRALLLSALDPDIKACVVACMMTTISALFPSHLDYHSWLMNTPGLAAEFDWPDLAALAPATRFLVQYATSDPLFPLAGMQDADTALRRVLDNPGQYRAQWHDSGHVFDRALLDAARSHLLEVLRPPAGRSPTKLAASAATTSPETAFSPRV</sequence>
<dbReference type="EMBL" id="CP151657">
    <property type="protein sequence ID" value="WZP15838.1"/>
    <property type="molecule type" value="Genomic_DNA"/>
</dbReference>
<feature type="compositionally biased region" description="Low complexity" evidence="2">
    <location>
        <begin position="383"/>
        <end position="399"/>
    </location>
</feature>
<dbReference type="Gene3D" id="3.40.50.1820">
    <property type="entry name" value="alpha/beta hydrolase"/>
    <property type="match status" value="1"/>
</dbReference>
<keyword evidence="4" id="KW-1185">Reference proteome</keyword>
<gene>
    <name evidence="3" type="ORF">AAE021_17105</name>
</gene>
<comment type="similarity">
    <text evidence="1">Belongs to the AB hydrolase superfamily.</text>
</comment>
<dbReference type="PANTHER" id="PTHR22946:SF8">
    <property type="entry name" value="ACETYL XYLAN ESTERASE DOMAIN-CONTAINING PROTEIN"/>
    <property type="match status" value="1"/>
</dbReference>
<dbReference type="RefSeq" id="WP_342023490.1">
    <property type="nucleotide sequence ID" value="NZ_CP151657.1"/>
</dbReference>
<organism evidence="3 4">
    <name type="scientific">Arthrobacter citreus</name>
    <dbReference type="NCBI Taxonomy" id="1670"/>
    <lineage>
        <taxon>Bacteria</taxon>
        <taxon>Bacillati</taxon>
        <taxon>Actinomycetota</taxon>
        <taxon>Actinomycetes</taxon>
        <taxon>Micrococcales</taxon>
        <taxon>Micrococcaceae</taxon>
        <taxon>Arthrobacter</taxon>
    </lineage>
</organism>
<dbReference type="InterPro" id="IPR029058">
    <property type="entry name" value="AB_hydrolase_fold"/>
</dbReference>
<protein>
    <submittedName>
        <fullName evidence="3">Acetylesterase</fullName>
    </submittedName>
</protein>
<dbReference type="Proteomes" id="UP001448858">
    <property type="component" value="Chromosome"/>
</dbReference>